<dbReference type="AlphaFoldDB" id="A0A1C6WMQ1"/>
<keyword evidence="7" id="KW-0206">Cytoskeleton</keyword>
<dbReference type="EMBL" id="LT608138">
    <property type="protein sequence ID" value="SCL90075.1"/>
    <property type="molecule type" value="Genomic_DNA"/>
</dbReference>
<evidence type="ECO:0000256" key="2">
    <source>
        <dbReference type="ARBA" id="ARBA00005253"/>
    </source>
</evidence>
<dbReference type="GO" id="GO:0004674">
    <property type="term" value="F:protein serine/threonine kinase activity"/>
    <property type="evidence" value="ECO:0007669"/>
    <property type="project" value="UniProtKB-EC"/>
</dbReference>
<dbReference type="Proteomes" id="UP000220214">
    <property type="component" value="Chromosome 2"/>
</dbReference>
<protein>
    <recommendedName>
        <fullName evidence="3">non-specific serine/threonine protein kinase</fullName>
        <ecNumber evidence="3">2.7.11.1</ecNumber>
    </recommendedName>
</protein>
<evidence type="ECO:0000256" key="7">
    <source>
        <dbReference type="ARBA" id="ARBA00023212"/>
    </source>
</evidence>
<evidence type="ECO:0000256" key="5">
    <source>
        <dbReference type="ARBA" id="ARBA00022737"/>
    </source>
</evidence>
<dbReference type="InterPro" id="IPR050230">
    <property type="entry name" value="CALM/Myosin/TropC-like"/>
</dbReference>
<evidence type="ECO:0000256" key="6">
    <source>
        <dbReference type="ARBA" id="ARBA00022837"/>
    </source>
</evidence>
<feature type="domain" description="EF-hand" evidence="10">
    <location>
        <begin position="17"/>
        <end position="52"/>
    </location>
</feature>
<evidence type="ECO:0000256" key="3">
    <source>
        <dbReference type="ARBA" id="ARBA00012513"/>
    </source>
</evidence>
<proteinExistence type="inferred from homology"/>
<dbReference type="InterPro" id="IPR011992">
    <property type="entry name" value="EF-hand-dom_pair"/>
</dbReference>
<dbReference type="GO" id="GO:0005509">
    <property type="term" value="F:calcium ion binding"/>
    <property type="evidence" value="ECO:0007669"/>
    <property type="project" value="InterPro"/>
</dbReference>
<evidence type="ECO:0000313" key="17">
    <source>
        <dbReference type="Proteomes" id="UP000220214"/>
    </source>
</evidence>
<dbReference type="EMBL" id="LT614628">
    <property type="protein sequence ID" value="SCN21857.1"/>
    <property type="molecule type" value="Genomic_DNA"/>
</dbReference>
<dbReference type="Proteomes" id="UP000219974">
    <property type="component" value="Chromosome 2"/>
</dbReference>
<dbReference type="Proteomes" id="UP000219860">
    <property type="component" value="Chromosome 2"/>
</dbReference>
<dbReference type="FunFam" id="1.10.238.10:FF:000077">
    <property type="entry name" value="Centrin 1"/>
    <property type="match status" value="1"/>
</dbReference>
<feature type="domain" description="EF-hand" evidence="10">
    <location>
        <begin position="53"/>
        <end position="88"/>
    </location>
</feature>
<comment type="subcellular location">
    <subcellularLocation>
        <location evidence="1">Cytoplasm</location>
        <location evidence="1">Cytoskeleton</location>
    </subcellularLocation>
</comment>
<dbReference type="PROSITE" id="PS00039">
    <property type="entry name" value="DEAD_ATP_HELICASE"/>
    <property type="match status" value="1"/>
</dbReference>
<dbReference type="VEuPathDB" id="PlasmoDB:PBANKA_0206300"/>
<dbReference type="PANTHER" id="PTHR23048:SF59">
    <property type="entry name" value="EF-HAND SUPERFAMILY PROTEIN"/>
    <property type="match status" value="1"/>
</dbReference>
<reference evidence="15 16" key="1">
    <citation type="submission" date="2016-08" db="EMBL/GenBank/DDBJ databases">
        <authorList>
            <consortium name="Pathogen Informatics"/>
        </authorList>
    </citation>
    <scope>NUCLEOTIDE SEQUENCE [LARGE SCALE GENOMIC DNA]</scope>
    <source>
        <strain evidence="11 18">NK65 ny</strain>
        <strain evidence="14 17">NK65e</strain>
        <strain evidence="12 15">SP11 Antwerpcl1</strain>
        <strain evidence="13 16">SP11 RLL</strain>
    </source>
</reference>
<dbReference type="PANTHER" id="PTHR23048">
    <property type="entry name" value="MYOSIN LIGHT CHAIN 1, 3"/>
    <property type="match status" value="1"/>
</dbReference>
<evidence type="ECO:0000313" key="18">
    <source>
        <dbReference type="Proteomes" id="UP000516480"/>
    </source>
</evidence>
<evidence type="ECO:0000259" key="10">
    <source>
        <dbReference type="PROSITE" id="PS50222"/>
    </source>
</evidence>
<evidence type="ECO:0000256" key="4">
    <source>
        <dbReference type="ARBA" id="ARBA00022723"/>
    </source>
</evidence>
<dbReference type="SUPFAM" id="SSF47473">
    <property type="entry name" value="EF-hand"/>
    <property type="match status" value="1"/>
</dbReference>
<name>A0A1C6WMQ1_PLABE</name>
<evidence type="ECO:0000313" key="12">
    <source>
        <dbReference type="EMBL" id="SCM15213.1"/>
    </source>
</evidence>
<dbReference type="EMBL" id="LT608266">
    <property type="protein sequence ID" value="SCM17008.1"/>
    <property type="molecule type" value="Genomic_DNA"/>
</dbReference>
<dbReference type="InterPro" id="IPR002048">
    <property type="entry name" value="EF_hand_dom"/>
</dbReference>
<evidence type="ECO:0000256" key="1">
    <source>
        <dbReference type="ARBA" id="ARBA00004245"/>
    </source>
</evidence>
<organism evidence="11 18">
    <name type="scientific">Plasmodium berghei</name>
    <dbReference type="NCBI Taxonomy" id="5821"/>
    <lineage>
        <taxon>Eukaryota</taxon>
        <taxon>Sar</taxon>
        <taxon>Alveolata</taxon>
        <taxon>Apicomplexa</taxon>
        <taxon>Aconoidasida</taxon>
        <taxon>Haemosporida</taxon>
        <taxon>Plasmodiidae</taxon>
        <taxon>Plasmodium</taxon>
        <taxon>Plasmodium (Vinckeia)</taxon>
    </lineage>
</organism>
<keyword evidence="4" id="KW-0479">Metal-binding</keyword>
<comment type="similarity">
    <text evidence="2">Belongs to the centrin family.</text>
</comment>
<comment type="catalytic activity">
    <reaction evidence="9">
        <text>L-seryl-[protein] + ATP = O-phospho-L-seryl-[protein] + ADP + H(+)</text>
        <dbReference type="Rhea" id="RHEA:17989"/>
        <dbReference type="Rhea" id="RHEA-COMP:9863"/>
        <dbReference type="Rhea" id="RHEA-COMP:11604"/>
        <dbReference type="ChEBI" id="CHEBI:15378"/>
        <dbReference type="ChEBI" id="CHEBI:29999"/>
        <dbReference type="ChEBI" id="CHEBI:30616"/>
        <dbReference type="ChEBI" id="CHEBI:83421"/>
        <dbReference type="ChEBI" id="CHEBI:456216"/>
        <dbReference type="EC" id="2.7.11.1"/>
    </reaction>
</comment>
<accession>A0A1C6WMQ1</accession>
<dbReference type="PROSITE" id="PS50222">
    <property type="entry name" value="EF_HAND_2"/>
    <property type="match status" value="4"/>
</dbReference>
<evidence type="ECO:0000313" key="11">
    <source>
        <dbReference type="EMBL" id="SCL90075.1"/>
    </source>
</evidence>
<sequence length="161" mass="18717">MIRSANTRNKRNELNDEQKLEIKEAFDLFDTNGTGRIDAKELKVAMRALGFEPKKEDIRKIISDVDKDGSGTIDFNDFLDIMTIKMSERDPKEEILKAFRLFDDDETGKISFKNLKRVAKELGENITDEEIQEMIDEADRDGDGEINEEEFMRIMKKTNLF</sequence>
<dbReference type="CDD" id="cd00051">
    <property type="entry name" value="EFh"/>
    <property type="match status" value="2"/>
</dbReference>
<feature type="domain" description="EF-hand" evidence="10">
    <location>
        <begin position="90"/>
        <end position="125"/>
    </location>
</feature>
<gene>
    <name evidence="11" type="primary">CEN1</name>
    <name evidence="14" type="ORF">PBNK65E_000022300</name>
    <name evidence="11" type="ORF">PBNK65NY_000022000</name>
    <name evidence="12" type="ORF">PBSP11A_000022100</name>
    <name evidence="13" type="ORF">PBSP11RLL_000022300</name>
</gene>
<dbReference type="PROSITE" id="PS00018">
    <property type="entry name" value="EF_HAND_1"/>
    <property type="match status" value="3"/>
</dbReference>
<evidence type="ECO:0000256" key="9">
    <source>
        <dbReference type="ARBA" id="ARBA00048679"/>
    </source>
</evidence>
<dbReference type="InterPro" id="IPR000629">
    <property type="entry name" value="RNA-helicase_DEAD-box_CS"/>
</dbReference>
<comment type="catalytic activity">
    <reaction evidence="8">
        <text>L-threonyl-[protein] + ATP = O-phospho-L-threonyl-[protein] + ADP + H(+)</text>
        <dbReference type="Rhea" id="RHEA:46608"/>
        <dbReference type="Rhea" id="RHEA-COMP:11060"/>
        <dbReference type="Rhea" id="RHEA-COMP:11605"/>
        <dbReference type="ChEBI" id="CHEBI:15378"/>
        <dbReference type="ChEBI" id="CHEBI:30013"/>
        <dbReference type="ChEBI" id="CHEBI:30616"/>
        <dbReference type="ChEBI" id="CHEBI:61977"/>
        <dbReference type="ChEBI" id="CHEBI:456216"/>
        <dbReference type="EC" id="2.7.11.1"/>
    </reaction>
</comment>
<dbReference type="FunFam" id="1.10.238.10:FF:000070">
    <property type="entry name" value="Centrin-1"/>
    <property type="match status" value="1"/>
</dbReference>
<feature type="domain" description="EF-hand" evidence="10">
    <location>
        <begin position="126"/>
        <end position="161"/>
    </location>
</feature>
<dbReference type="Proteomes" id="UP000516480">
    <property type="component" value="Chromosome 2"/>
</dbReference>
<dbReference type="EMBL" id="LT608250">
    <property type="protein sequence ID" value="SCM15213.1"/>
    <property type="molecule type" value="Genomic_DNA"/>
</dbReference>
<evidence type="ECO:0000313" key="13">
    <source>
        <dbReference type="EMBL" id="SCM17008.1"/>
    </source>
</evidence>
<dbReference type="OrthoDB" id="26525at2759"/>
<dbReference type="InterPro" id="IPR018247">
    <property type="entry name" value="EF_Hand_1_Ca_BS"/>
</dbReference>
<dbReference type="Pfam" id="PF13499">
    <property type="entry name" value="EF-hand_7"/>
    <property type="match status" value="2"/>
</dbReference>
<evidence type="ECO:0000256" key="8">
    <source>
        <dbReference type="ARBA" id="ARBA00047899"/>
    </source>
</evidence>
<dbReference type="GO" id="GO:0016460">
    <property type="term" value="C:myosin II complex"/>
    <property type="evidence" value="ECO:0007669"/>
    <property type="project" value="TreeGrafter"/>
</dbReference>
<dbReference type="EC" id="2.7.11.1" evidence="3"/>
<dbReference type="SMART" id="SM00054">
    <property type="entry name" value="EFh"/>
    <property type="match status" value="4"/>
</dbReference>
<keyword evidence="7" id="KW-0963">Cytoplasm</keyword>
<evidence type="ECO:0000313" key="15">
    <source>
        <dbReference type="Proteomes" id="UP000219860"/>
    </source>
</evidence>
<dbReference type="Gene3D" id="1.10.238.10">
    <property type="entry name" value="EF-hand"/>
    <property type="match status" value="2"/>
</dbReference>
<keyword evidence="5" id="KW-0677">Repeat</keyword>
<evidence type="ECO:0000313" key="16">
    <source>
        <dbReference type="Proteomes" id="UP000219974"/>
    </source>
</evidence>
<keyword evidence="6" id="KW-0106">Calcium</keyword>
<evidence type="ECO:0000313" key="14">
    <source>
        <dbReference type="EMBL" id="SCN21857.1"/>
    </source>
</evidence>